<dbReference type="InterPro" id="IPR002173">
    <property type="entry name" value="Carboh/pur_kinase_PfkB_CS"/>
</dbReference>
<evidence type="ECO:0000256" key="3">
    <source>
        <dbReference type="ARBA" id="ARBA00012119"/>
    </source>
</evidence>
<keyword evidence="4 9" id="KW-0808">Transferase</keyword>
<comment type="catalytic activity">
    <reaction evidence="9">
        <text>adenosine + ATP = AMP + ADP + H(+)</text>
        <dbReference type="Rhea" id="RHEA:20824"/>
        <dbReference type="ChEBI" id="CHEBI:15378"/>
        <dbReference type="ChEBI" id="CHEBI:16335"/>
        <dbReference type="ChEBI" id="CHEBI:30616"/>
        <dbReference type="ChEBI" id="CHEBI:456215"/>
        <dbReference type="ChEBI" id="CHEBI:456216"/>
        <dbReference type="EC" id="2.7.1.20"/>
    </reaction>
</comment>
<name>A0ABM1TKF2_LIMPO</name>
<dbReference type="InterPro" id="IPR029056">
    <property type="entry name" value="Ribokinase-like"/>
</dbReference>
<comment type="pathway">
    <text evidence="1 9">Purine metabolism; AMP biosynthesis via salvage pathway; AMP from adenosine: step 1/1.</text>
</comment>
<feature type="domain" description="Carbohydrate kinase PfkB" evidence="10">
    <location>
        <begin position="60"/>
        <end position="344"/>
    </location>
</feature>
<dbReference type="PROSITE" id="PS00584">
    <property type="entry name" value="PFKB_KINASES_2"/>
    <property type="match status" value="1"/>
</dbReference>
<dbReference type="PANTHER" id="PTHR45769:SF3">
    <property type="entry name" value="ADENOSINE KINASE"/>
    <property type="match status" value="1"/>
</dbReference>
<dbReference type="Gene3D" id="3.40.1190.20">
    <property type="match status" value="1"/>
</dbReference>
<dbReference type="InterPro" id="IPR001805">
    <property type="entry name" value="Adenokinase"/>
</dbReference>
<evidence type="ECO:0000259" key="10">
    <source>
        <dbReference type="Pfam" id="PF00294"/>
    </source>
</evidence>
<dbReference type="GeneID" id="106472042"/>
<evidence type="ECO:0000256" key="1">
    <source>
        <dbReference type="ARBA" id="ARBA00004801"/>
    </source>
</evidence>
<protein>
    <recommendedName>
        <fullName evidence="3 9">Adenosine kinase</fullName>
        <shortName evidence="9">AK</shortName>
        <ecNumber evidence="3 9">2.7.1.20</ecNumber>
    </recommendedName>
    <alternativeName>
        <fullName evidence="9">Adenosine 5'-phosphotransferase</fullName>
    </alternativeName>
</protein>
<comment type="subcellular location">
    <subcellularLocation>
        <location evidence="9">Nucleus</location>
    </subcellularLocation>
</comment>
<keyword evidence="11" id="KW-1185">Reference proteome</keyword>
<accession>A0ABM1TKF2</accession>
<comment type="similarity">
    <text evidence="2 9">Belongs to the carbohydrate kinase PfkB family.</text>
</comment>
<dbReference type="InterPro" id="IPR011611">
    <property type="entry name" value="PfkB_dom"/>
</dbReference>
<dbReference type="PRINTS" id="PR00989">
    <property type="entry name" value="ADENOKINASE"/>
</dbReference>
<evidence type="ECO:0000256" key="6">
    <source>
        <dbReference type="ARBA" id="ARBA00022741"/>
    </source>
</evidence>
<dbReference type="SUPFAM" id="SSF53613">
    <property type="entry name" value="Ribokinase-like"/>
    <property type="match status" value="1"/>
</dbReference>
<evidence type="ECO:0000256" key="8">
    <source>
        <dbReference type="ARBA" id="ARBA00022840"/>
    </source>
</evidence>
<evidence type="ECO:0000313" key="11">
    <source>
        <dbReference type="Proteomes" id="UP000694941"/>
    </source>
</evidence>
<evidence type="ECO:0000256" key="4">
    <source>
        <dbReference type="ARBA" id="ARBA00022679"/>
    </source>
</evidence>
<evidence type="ECO:0000256" key="2">
    <source>
        <dbReference type="ARBA" id="ARBA00010688"/>
    </source>
</evidence>
<keyword evidence="8 9" id="KW-0067">ATP-binding</keyword>
<keyword evidence="7 9" id="KW-0418">Kinase</keyword>
<dbReference type="Gene3D" id="3.30.1110.10">
    <property type="match status" value="1"/>
</dbReference>
<comment type="cofactor">
    <cofactor evidence="9">
        <name>Mg(2+)</name>
        <dbReference type="ChEBI" id="CHEBI:18420"/>
    </cofactor>
    <text evidence="9">Binds 3 Mg(2+) ions per subunit.</text>
</comment>
<keyword evidence="6 9" id="KW-0547">Nucleotide-binding</keyword>
<organism evidence="11 12">
    <name type="scientific">Limulus polyphemus</name>
    <name type="common">Atlantic horseshoe crab</name>
    <dbReference type="NCBI Taxonomy" id="6850"/>
    <lineage>
        <taxon>Eukaryota</taxon>
        <taxon>Metazoa</taxon>
        <taxon>Ecdysozoa</taxon>
        <taxon>Arthropoda</taxon>
        <taxon>Chelicerata</taxon>
        <taxon>Merostomata</taxon>
        <taxon>Xiphosura</taxon>
        <taxon>Limulidae</taxon>
        <taxon>Limulus</taxon>
    </lineage>
</organism>
<dbReference type="Proteomes" id="UP000694941">
    <property type="component" value="Unplaced"/>
</dbReference>
<reference evidence="12" key="1">
    <citation type="submission" date="2025-08" db="UniProtKB">
        <authorList>
            <consortium name="RefSeq"/>
        </authorList>
    </citation>
    <scope>IDENTIFICATION</scope>
    <source>
        <tissue evidence="12">Muscle</tissue>
    </source>
</reference>
<evidence type="ECO:0000256" key="5">
    <source>
        <dbReference type="ARBA" id="ARBA00022726"/>
    </source>
</evidence>
<keyword evidence="9" id="KW-0460">Magnesium</keyword>
<evidence type="ECO:0000313" key="12">
    <source>
        <dbReference type="RefSeq" id="XP_022256358.1"/>
    </source>
</evidence>
<evidence type="ECO:0000256" key="9">
    <source>
        <dbReference type="RuleBase" id="RU368116"/>
    </source>
</evidence>
<gene>
    <name evidence="12" type="primary">LOC106472042</name>
</gene>
<sequence>MIKNTVYHTRKGKMFYLGNALLDISAECDSSILEKYKLKADDNSEYGHEQVGLFEELCNKSVMLTPGGSAQNSARISQWLLQGLGSKTVAFTGCIGNDSYGRLLEEKLKASQVITEYQYHPSLPTGVSAGIVTSDGKRTLCARLGAAEQFSPEHLKCERVKRVLQKAEYVYVEGFFLSHSPGVVYDLAKNTHENNKKFVLNLSATYICECNFSDIMNCMPYIDLLFGNDSEARAFGHHLNLTITSVSDIAKQIALLPKMDSDSPRVVVITRGTEPLIVAQSSSSQCLEYPVPRVAKIGDTIGAGDSFVAGFLSALLFDATLEEAVKCGLYAASEIVKQRGCTLPDSPPDASVFNFVSKL</sequence>
<evidence type="ECO:0000256" key="7">
    <source>
        <dbReference type="ARBA" id="ARBA00022777"/>
    </source>
</evidence>
<dbReference type="RefSeq" id="XP_022256358.1">
    <property type="nucleotide sequence ID" value="XM_022400650.1"/>
</dbReference>
<proteinExistence type="inferred from homology"/>
<comment type="function">
    <text evidence="9">ATP dependent phosphorylation of adenosine and other related nucleoside analogs to monophosphate derivatives.</text>
</comment>
<keyword evidence="5 9" id="KW-0660">Purine salvage</keyword>
<dbReference type="CDD" id="cd01168">
    <property type="entry name" value="adenosine_kinase"/>
    <property type="match status" value="1"/>
</dbReference>
<dbReference type="PANTHER" id="PTHR45769">
    <property type="entry name" value="ADENOSINE KINASE"/>
    <property type="match status" value="1"/>
</dbReference>
<comment type="subunit">
    <text evidence="9">Monomer.</text>
</comment>
<keyword evidence="9" id="KW-0539">Nucleus</keyword>
<dbReference type="EC" id="2.7.1.20" evidence="3 9"/>
<dbReference type="Pfam" id="PF00294">
    <property type="entry name" value="PfkB"/>
    <property type="match status" value="1"/>
</dbReference>